<reference evidence="4 5" key="1">
    <citation type="submission" date="2018-03" db="EMBL/GenBank/DDBJ databases">
        <title>Aquarubrobacter algicola gen. nov., sp. nov., a novel actinobacterium isolated from shallow eutrophic lake during the end of cyanobacterial harmful algal blooms.</title>
        <authorList>
            <person name="Chun S.J."/>
        </authorList>
    </citation>
    <scope>NUCLEOTIDE SEQUENCE [LARGE SCALE GENOMIC DNA]</scope>
    <source>
        <strain evidence="4 5">Seoho-28</strain>
    </source>
</reference>
<keyword evidence="1" id="KW-0732">Signal</keyword>
<dbReference type="InterPro" id="IPR008928">
    <property type="entry name" value="6-hairpin_glycosidase_sf"/>
</dbReference>
<gene>
    <name evidence="4" type="ORF">C7Y72_02285</name>
</gene>
<proteinExistence type="predicted"/>
<dbReference type="SUPFAM" id="SSF48208">
    <property type="entry name" value="Six-hairpin glycosidases"/>
    <property type="match status" value="1"/>
</dbReference>
<dbReference type="Gene3D" id="2.60.40.10">
    <property type="entry name" value="Immunoglobulins"/>
    <property type="match status" value="1"/>
</dbReference>
<comment type="caution">
    <text evidence="4">The sequence shown here is derived from an EMBL/GenBank/DDBJ whole genome shotgun (WGS) entry which is preliminary data.</text>
</comment>
<dbReference type="Gene3D" id="1.50.10.10">
    <property type="match status" value="1"/>
</dbReference>
<feature type="domain" description="Glycosyl-hydrolase family 116 catalytic region" evidence="2">
    <location>
        <begin position="734"/>
        <end position="987"/>
    </location>
</feature>
<keyword evidence="5" id="KW-1185">Reference proteome</keyword>
<dbReference type="RefSeq" id="WP_107567006.1">
    <property type="nucleotide sequence ID" value="NZ_PYYB01000001.1"/>
</dbReference>
<protein>
    <recommendedName>
        <fullName evidence="6">Fibronectin type-III domain-containing protein</fullName>
    </recommendedName>
</protein>
<dbReference type="InterPro" id="IPR052566">
    <property type="entry name" value="Non-lysos_glucosylceramidase"/>
</dbReference>
<evidence type="ECO:0008006" key="6">
    <source>
        <dbReference type="Google" id="ProtNLM"/>
    </source>
</evidence>
<organism evidence="4 5">
    <name type="scientific">Paraconexibacter algicola</name>
    <dbReference type="NCBI Taxonomy" id="2133960"/>
    <lineage>
        <taxon>Bacteria</taxon>
        <taxon>Bacillati</taxon>
        <taxon>Actinomycetota</taxon>
        <taxon>Thermoleophilia</taxon>
        <taxon>Solirubrobacterales</taxon>
        <taxon>Paraconexibacteraceae</taxon>
        <taxon>Paraconexibacter</taxon>
    </lineage>
</organism>
<dbReference type="GO" id="GO:0008422">
    <property type="term" value="F:beta-glucosidase activity"/>
    <property type="evidence" value="ECO:0007669"/>
    <property type="project" value="TreeGrafter"/>
</dbReference>
<evidence type="ECO:0000259" key="2">
    <source>
        <dbReference type="Pfam" id="PF04685"/>
    </source>
</evidence>
<dbReference type="Proteomes" id="UP000240739">
    <property type="component" value="Unassembled WGS sequence"/>
</dbReference>
<dbReference type="PANTHER" id="PTHR12654">
    <property type="entry name" value="BILE ACID BETA-GLUCOSIDASE-RELATED"/>
    <property type="match status" value="1"/>
</dbReference>
<dbReference type="Pfam" id="PF04685">
    <property type="entry name" value="DUF608"/>
    <property type="match status" value="1"/>
</dbReference>
<dbReference type="InterPro" id="IPR013783">
    <property type="entry name" value="Ig-like_fold"/>
</dbReference>
<evidence type="ECO:0000313" key="4">
    <source>
        <dbReference type="EMBL" id="PTL58568.1"/>
    </source>
</evidence>
<dbReference type="Pfam" id="PF12215">
    <property type="entry name" value="Glyco_hydr_116N"/>
    <property type="match status" value="1"/>
</dbReference>
<dbReference type="GO" id="GO:0005975">
    <property type="term" value="P:carbohydrate metabolic process"/>
    <property type="evidence" value="ECO:0007669"/>
    <property type="project" value="InterPro"/>
</dbReference>
<sequence>MCTTPVPGPLRVGRTIALAALATLGLAAGTASAAPVHWSFEDGTTEGWRLIAGVPTGPLVDDRPRQRLHRGIPANREGRFNLTTEGRTPLDAVYDRIPDNLRGMDLVGLLGPGPSASTATLESPRFTLERPVVSLLAAGGTDRDAYVSAHLDDGTEIARTTGGPTEVLGYRQLDLSRWIGRTVFLRVVDRETGPWDLVAIDDVRANVPAMPRDLRARRVRGRAVVTWTPLTEPGIAGYRVEHASRRTGPFTALRGGLVRAGRVEDPGAPRDAERFYRVTAVATDGTESEGNVGLLRRVLELRARGRTVTYAGDRLSAIAFPVGAIGSGGVVLFGDGTRNQSWIFNIDGELTSIFPGRREAMVPNSFLAVRARPRGGTATVRALQTTPEGAFAPMRSLSFQGEYPLARYRFIDEQLPVEVREEVTSPTIPGDIAASSYPTALTTVTVRNPGSEPVEVSLLATQQNAVGLDGRGEVTGPQRRSSPAYGANVTELAEDADGATLRMRGCRAGRIVDLGVRCNGSLALSLLHPRASGTASWATSAALLHDFRDDGTVRGPRTARSPAPGRTVDGALSATVELAPGETVRFPVVFSWYVPTGPLREFGGQGQAYTTRWRDAFDVHAEVLREREDLERRTRAFHAAMHDTNIPQYVLDRVTAPISVLRSPTVFWARNGFFGGWEGFGCCTGMPTHVWHYAQSGPRLWPQIGRMWVSQWLDATSPEGLIPYRYTVPTFSMDGQTGVLLSAYRYVQDSGDLAWLRARWGTIASAMEYVVRNHDPDMDGLLTGPQPTTLDTTETGTGSWLGTLYLAALRATARMATLTGDEARATRYARIARAGGPAQDALLFNGEYHSEKPEAGVPNSVAYGDGAIDDMLLGQWWSSMLGLGELYDRSRMRASLRALYRHNFREDFLGDSPFGAQREWRVYTAPEEAGLLLMTWPRGNRPPNPPRYTDETWNSFEFSTAATMIQQGLLGEGLRIVRASADRADGRLRTDVFLGNCGTGDGTGNPFADGECGQWYGRTMSSWSLLTALQGSTVDIAEGRLGFDPAWRPGDHRSFFTAGEAWGTFAQVRRSGTQIDELHVRSGALTVRRLDLVTARTGRVVARVRVRRAGARAPGPAVTARTVRDGRQVAVLLPQTVLRAGDRLAVTVG</sequence>
<dbReference type="EMBL" id="PYYB01000001">
    <property type="protein sequence ID" value="PTL58568.1"/>
    <property type="molecule type" value="Genomic_DNA"/>
</dbReference>
<dbReference type="OrthoDB" id="9807660at2"/>
<feature type="signal peptide" evidence="1">
    <location>
        <begin position="1"/>
        <end position="33"/>
    </location>
</feature>
<dbReference type="PANTHER" id="PTHR12654:SF0">
    <property type="entry name" value="NON-LYSOSOMAL GLUCOSYLCERAMIDASE"/>
    <property type="match status" value="1"/>
</dbReference>
<evidence type="ECO:0000313" key="5">
    <source>
        <dbReference type="Proteomes" id="UP000240739"/>
    </source>
</evidence>
<feature type="chain" id="PRO_5015462349" description="Fibronectin type-III domain-containing protein" evidence="1">
    <location>
        <begin position="34"/>
        <end position="1149"/>
    </location>
</feature>
<dbReference type="InterPro" id="IPR012341">
    <property type="entry name" value="6hp_glycosidase-like_sf"/>
</dbReference>
<dbReference type="InterPro" id="IPR006775">
    <property type="entry name" value="GH116_catalytic"/>
</dbReference>
<dbReference type="InterPro" id="IPR024462">
    <property type="entry name" value="GH116_N"/>
</dbReference>
<evidence type="ECO:0000256" key="1">
    <source>
        <dbReference type="SAM" id="SignalP"/>
    </source>
</evidence>
<evidence type="ECO:0000259" key="3">
    <source>
        <dbReference type="Pfam" id="PF12215"/>
    </source>
</evidence>
<name>A0A2T4UH71_9ACTN</name>
<dbReference type="AlphaFoldDB" id="A0A2T4UH71"/>
<feature type="domain" description="Glycosyl-hydrolase family 116 N-terminal" evidence="3">
    <location>
        <begin position="319"/>
        <end position="626"/>
    </location>
</feature>
<accession>A0A2T4UH71</accession>